<evidence type="ECO:0000256" key="1">
    <source>
        <dbReference type="SAM" id="Coils"/>
    </source>
</evidence>
<keyword evidence="1" id="KW-0175">Coiled coil</keyword>
<feature type="compositionally biased region" description="Basic and acidic residues" evidence="2">
    <location>
        <begin position="202"/>
        <end position="212"/>
    </location>
</feature>
<geneLocation type="plasmid" evidence="3">
    <name>unnamed</name>
</geneLocation>
<dbReference type="Proteomes" id="UP000488295">
    <property type="component" value="Unassembled WGS sequence"/>
</dbReference>
<dbReference type="RefSeq" id="WP_155692143.1">
    <property type="nucleotide sequence ID" value="NZ_CM019125.1"/>
</dbReference>
<feature type="region of interest" description="Disordered" evidence="2">
    <location>
        <begin position="581"/>
        <end position="604"/>
    </location>
</feature>
<organism evidence="3 4">
    <name type="scientific">Lactobacillus johnsonii</name>
    <dbReference type="NCBI Taxonomy" id="33959"/>
    <lineage>
        <taxon>Bacteria</taxon>
        <taxon>Bacillati</taxon>
        <taxon>Bacillota</taxon>
        <taxon>Bacilli</taxon>
        <taxon>Lactobacillales</taxon>
        <taxon>Lactobacillaceae</taxon>
        <taxon>Lactobacillus</taxon>
    </lineage>
</organism>
<evidence type="ECO:0000313" key="3">
    <source>
        <dbReference type="EMBL" id="MTE04125.1"/>
    </source>
</evidence>
<feature type="compositionally biased region" description="Polar residues" evidence="2">
    <location>
        <begin position="231"/>
        <end position="243"/>
    </location>
</feature>
<feature type="region of interest" description="Disordered" evidence="2">
    <location>
        <begin position="698"/>
        <end position="760"/>
    </location>
</feature>
<dbReference type="AlphaFoldDB" id="A0A9X4XE17"/>
<feature type="compositionally biased region" description="Pro residues" evidence="2">
    <location>
        <begin position="581"/>
        <end position="593"/>
    </location>
</feature>
<sequence length="854" mass="98589">MSEKKYTIRFLDVPKEPNGLREALHAKNPLTHSSKKLSIEEADQAVMNAARKLDPNQRIDITLEIKEKSKEYTDNWKIRPILSSKLADDGLYSLLVPLLKTDDSKELRDLLNSISTKLAEVEQKEQENSDDDDPYMWHDQEQEDDENYYEDNDSESYEPQNEDYYENDNLKNRNEEENDENVTRPITGVVQQEAQQNNEYNDVEREPERPSSNDEGIVDDQEISRMLLSEQHNSPTKLSNSDDNVSRKQHETVKDYSPILIPAAQFTDVDDVFSQIPAKYEGDAFDLNTILKNLGYVDSPKNDYERSLNLALQEKADELHLNKLQSGYSKKLTKLKQDLVKNLGDYYHQINNQTVALAVNDKCREKLDQLEKEATEKKNKYIQDGQVQKKKKLDEIDAENKEKLAAYQAQLDREKQEKVKKYDVEVDTEVSSKKAYVDQEFAENSKKIRVQEKEKEIEDRNNQLNHEKFTKSQDFLSALDETYDKYAKFYTDNLEILKKFAKNENDRIQKQKNTDLRLKEAKKQAEAEMLERKRANDLKEKEIEKQADLPKDMAAAIASALKQNTQAPTYGNPNQVPYPYSPAPAYYMPPVPQQPQASQVDPDTANQIKDLQKEIDRLRKQAEQKKHDDEIDSLKEELKKERAKNEASSKKSLVAKASGLAAIMALGLGSFGYFAYQNNQSQNASQSQSQAVLNKASLRRYNTNRQPKTNTQSDAKRNSTDNKNSDDDNSHTDDHSVQKSTNTVKADVETDNNLKNYQNSKSWQQKVDALNAMLGQHDIRALKEVNDSEPSKISKLYTAITMKNDADMRRIYLSMNPNERKDLSWSARNDVALAFYNVKDWHNGWYIRYGDNQQ</sequence>
<feature type="region of interest" description="Disordered" evidence="2">
    <location>
        <begin position="620"/>
        <end position="653"/>
    </location>
</feature>
<gene>
    <name evidence="3" type="ORF">GJU95_10190</name>
</gene>
<dbReference type="EMBL" id="WKKC01000041">
    <property type="protein sequence ID" value="MTE04125.1"/>
    <property type="molecule type" value="Genomic_DNA"/>
</dbReference>
<accession>A0A9X4XE17</accession>
<feature type="compositionally biased region" description="Low complexity" evidence="2">
    <location>
        <begin position="594"/>
        <end position="603"/>
    </location>
</feature>
<evidence type="ECO:0000256" key="2">
    <source>
        <dbReference type="SAM" id="MobiDB-lite"/>
    </source>
</evidence>
<feature type="region of interest" description="Disordered" evidence="2">
    <location>
        <begin position="231"/>
        <end position="250"/>
    </location>
</feature>
<feature type="compositionally biased region" description="Basic and acidic residues" evidence="2">
    <location>
        <begin position="620"/>
        <end position="649"/>
    </location>
</feature>
<feature type="region of interest" description="Disordered" evidence="2">
    <location>
        <begin position="143"/>
        <end position="165"/>
    </location>
</feature>
<feature type="compositionally biased region" description="Polar residues" evidence="2">
    <location>
        <begin position="751"/>
        <end position="760"/>
    </location>
</feature>
<feature type="coiled-coil region" evidence="1">
    <location>
        <begin position="491"/>
        <end position="542"/>
    </location>
</feature>
<feature type="region of interest" description="Disordered" evidence="2">
    <location>
        <begin position="192"/>
        <end position="218"/>
    </location>
</feature>
<feature type="compositionally biased region" description="Basic and acidic residues" evidence="2">
    <location>
        <begin position="714"/>
        <end position="737"/>
    </location>
</feature>
<keyword evidence="3" id="KW-0614">Plasmid</keyword>
<feature type="compositionally biased region" description="Polar residues" evidence="2">
    <location>
        <begin position="700"/>
        <end position="713"/>
    </location>
</feature>
<comment type="caution">
    <text evidence="3">The sequence shown here is derived from an EMBL/GenBank/DDBJ whole genome shotgun (WGS) entry which is preliminary data.</text>
</comment>
<proteinExistence type="predicted"/>
<evidence type="ECO:0000313" key="4">
    <source>
        <dbReference type="Proteomes" id="UP000488295"/>
    </source>
</evidence>
<protein>
    <submittedName>
        <fullName evidence="3">Uncharacterized protein</fullName>
    </submittedName>
</protein>
<name>A0A9X4XE17_LACJH</name>
<reference evidence="3 4" key="1">
    <citation type="submission" date="2019-11" db="EMBL/GenBank/DDBJ databases">
        <title>Gastrointestinal microbiota of Peromyscus leucopus.</title>
        <authorList>
            <person name="Milovic A."/>
            <person name="Bassam K."/>
            <person name="Barbour A.G."/>
        </authorList>
    </citation>
    <scope>NUCLEOTIDE SEQUENCE [LARGE SCALE GENOMIC DNA]</scope>
    <source>
        <strain evidence="3 4">LL8</strain>
        <plasmid evidence="3">unnamed</plasmid>
    </source>
</reference>
<feature type="coiled-coil region" evidence="1">
    <location>
        <begin position="360"/>
        <end position="417"/>
    </location>
</feature>